<dbReference type="Pfam" id="PF07969">
    <property type="entry name" value="Amidohydro_3"/>
    <property type="match status" value="1"/>
</dbReference>
<name>A0A5B8G2F2_9RHOB</name>
<dbReference type="PANTHER" id="PTHR32027:SF9">
    <property type="entry name" value="BLL3847 PROTEIN"/>
    <property type="match status" value="1"/>
</dbReference>
<dbReference type="GO" id="GO:0016814">
    <property type="term" value="F:hydrolase activity, acting on carbon-nitrogen (but not peptide) bonds, in cyclic amidines"/>
    <property type="evidence" value="ECO:0007669"/>
    <property type="project" value="TreeGrafter"/>
</dbReference>
<dbReference type="GO" id="GO:0019239">
    <property type="term" value="F:deaminase activity"/>
    <property type="evidence" value="ECO:0007669"/>
    <property type="project" value="UniProtKB-ARBA"/>
</dbReference>
<proteinExistence type="predicted"/>
<dbReference type="GO" id="GO:0046872">
    <property type="term" value="F:metal ion binding"/>
    <property type="evidence" value="ECO:0007669"/>
    <property type="project" value="UniProtKB-KW"/>
</dbReference>
<keyword evidence="2 4" id="KW-0378">Hydrolase</keyword>
<dbReference type="OrthoDB" id="9815027at2"/>
<keyword evidence="5" id="KW-1185">Reference proteome</keyword>
<dbReference type="Gene3D" id="2.30.40.10">
    <property type="entry name" value="Urease, subunit C, domain 1"/>
    <property type="match status" value="1"/>
</dbReference>
<dbReference type="FunFam" id="3.20.20.140:FF:000019">
    <property type="entry name" value="Cytosine deaminase"/>
    <property type="match status" value="1"/>
</dbReference>
<dbReference type="CDD" id="cd01293">
    <property type="entry name" value="Bact_CD"/>
    <property type="match status" value="1"/>
</dbReference>
<geneLocation type="plasmid" evidence="5">
    <name>pd4m1a</name>
</geneLocation>
<evidence type="ECO:0000313" key="5">
    <source>
        <dbReference type="Proteomes" id="UP000305888"/>
    </source>
</evidence>
<dbReference type="EMBL" id="CP040819">
    <property type="protein sequence ID" value="QDL94254.1"/>
    <property type="molecule type" value="Genomic_DNA"/>
</dbReference>
<dbReference type="Proteomes" id="UP000305888">
    <property type="component" value="Plasmid pD4M1A"/>
</dbReference>
<dbReference type="InterPro" id="IPR013108">
    <property type="entry name" value="Amidohydro_3"/>
</dbReference>
<dbReference type="InterPro" id="IPR052349">
    <property type="entry name" value="Metallo-hydrolase_Enzymes"/>
</dbReference>
<dbReference type="SUPFAM" id="SSF51338">
    <property type="entry name" value="Composite domain of metallo-dependent hydrolases"/>
    <property type="match status" value="1"/>
</dbReference>
<dbReference type="KEGG" id="ppru:FDP22_20675"/>
<dbReference type="InterPro" id="IPR011059">
    <property type="entry name" value="Metal-dep_hydrolase_composite"/>
</dbReference>
<dbReference type="PANTHER" id="PTHR32027">
    <property type="entry name" value="CYTOSINE DEAMINASE"/>
    <property type="match status" value="1"/>
</dbReference>
<gene>
    <name evidence="4" type="ORF">FDP22_20675</name>
</gene>
<dbReference type="RefSeq" id="WP_138574004.1">
    <property type="nucleotide sequence ID" value="NZ_CP040819.1"/>
</dbReference>
<dbReference type="AlphaFoldDB" id="A0A5B8G2F2"/>
<keyword evidence="4" id="KW-0614">Plasmid</keyword>
<evidence type="ECO:0000256" key="1">
    <source>
        <dbReference type="ARBA" id="ARBA00022723"/>
    </source>
</evidence>
<feature type="domain" description="Amidohydrolase 3" evidence="3">
    <location>
        <begin position="178"/>
        <end position="395"/>
    </location>
</feature>
<accession>A0A5B8G2F2</accession>
<dbReference type="Gene3D" id="3.20.20.140">
    <property type="entry name" value="Metal-dependent hydrolases"/>
    <property type="match status" value="1"/>
</dbReference>
<protein>
    <submittedName>
        <fullName evidence="4">Amidohydrolase family protein</fullName>
    </submittedName>
</protein>
<evidence type="ECO:0000256" key="2">
    <source>
        <dbReference type="ARBA" id="ARBA00022801"/>
    </source>
</evidence>
<evidence type="ECO:0000259" key="3">
    <source>
        <dbReference type="Pfam" id="PF07969"/>
    </source>
</evidence>
<keyword evidence="1" id="KW-0479">Metal-binding</keyword>
<organism evidence="4 5">
    <name type="scientific">Paroceanicella profunda</name>
    <dbReference type="NCBI Taxonomy" id="2579971"/>
    <lineage>
        <taxon>Bacteria</taxon>
        <taxon>Pseudomonadati</taxon>
        <taxon>Pseudomonadota</taxon>
        <taxon>Alphaproteobacteria</taxon>
        <taxon>Rhodobacterales</taxon>
        <taxon>Paracoccaceae</taxon>
        <taxon>Paroceanicella</taxon>
    </lineage>
</organism>
<sequence length="409" mass="41955">MEFDLVIAGARVGPGAPLDIGVRDGRIAAMARGLPGGARRVEAGGAFAFAGFVESHIHLDKACILERCPICEGTLAEAITGSAKAKAAFTEADVSARADRVLEMAVLQGTTRLRSFVEVDPRAGLRSFAALLERRSAWAEAIDIDLCAFAQEGLTNERETAELLVAALAGGAGSVGGCPYTDPDPVAHVTAILDLAERFGVPADFHADFDLDPQGSILPEIIAQTAARGLGGRVSVGHVTKLSAMAPEAVARLAEGLARAGVAVSILPATDLFLGGRGVDRLVPRGLAPAMALRAAGVTVSLASNNILNPFTPFGDASLARIANLYAIAGQVATDDGIAALFDMVAAAAARQLGAPHGLRAGGPADIVLLDAPDPVTALRGPAPVLAGWKAGRQTFRRPRAERLAGPKA</sequence>
<evidence type="ECO:0000313" key="4">
    <source>
        <dbReference type="EMBL" id="QDL94254.1"/>
    </source>
</evidence>
<dbReference type="InterPro" id="IPR032466">
    <property type="entry name" value="Metal_Hydrolase"/>
</dbReference>
<dbReference type="SUPFAM" id="SSF51556">
    <property type="entry name" value="Metallo-dependent hydrolases"/>
    <property type="match status" value="1"/>
</dbReference>
<reference evidence="4 5" key="1">
    <citation type="submission" date="2019-06" db="EMBL/GenBank/DDBJ databases">
        <title>Genome sequence of Rhodobacteraceae bacterium D4M1.</title>
        <authorList>
            <person name="Cao J."/>
        </authorList>
    </citation>
    <scope>NUCLEOTIDE SEQUENCE [LARGE SCALE GENOMIC DNA]</scope>
    <source>
        <strain evidence="4 5">D4M1</strain>
        <plasmid evidence="5">pd4m1a</plasmid>
    </source>
</reference>